<keyword evidence="3" id="KW-0547">Nucleotide-binding</keyword>
<dbReference type="SUPFAM" id="SSF52540">
    <property type="entry name" value="P-loop containing nucleoside triphosphate hydrolases"/>
    <property type="match status" value="2"/>
</dbReference>
<dbReference type="InterPro" id="IPR000330">
    <property type="entry name" value="SNF2_N"/>
</dbReference>
<dbReference type="Pfam" id="PF00271">
    <property type="entry name" value="Helicase_C"/>
    <property type="match status" value="1"/>
</dbReference>
<feature type="compositionally biased region" description="Low complexity" evidence="9">
    <location>
        <begin position="1689"/>
        <end position="1702"/>
    </location>
</feature>
<keyword evidence="4" id="KW-0378">Hydrolase</keyword>
<dbReference type="PANTHER" id="PTHR45797:SF1">
    <property type="entry name" value="HELICASE ARIP4"/>
    <property type="match status" value="1"/>
</dbReference>
<dbReference type="SMART" id="SM00490">
    <property type="entry name" value="HELICc"/>
    <property type="match status" value="1"/>
</dbReference>
<feature type="compositionally biased region" description="Polar residues" evidence="9">
    <location>
        <begin position="1533"/>
        <end position="1552"/>
    </location>
</feature>
<organism evidence="12 13">
    <name type="scientific">Daphnia sinensis</name>
    <dbReference type="NCBI Taxonomy" id="1820382"/>
    <lineage>
        <taxon>Eukaryota</taxon>
        <taxon>Metazoa</taxon>
        <taxon>Ecdysozoa</taxon>
        <taxon>Arthropoda</taxon>
        <taxon>Crustacea</taxon>
        <taxon>Branchiopoda</taxon>
        <taxon>Diplostraca</taxon>
        <taxon>Cladocera</taxon>
        <taxon>Anomopoda</taxon>
        <taxon>Daphniidae</taxon>
        <taxon>Daphnia</taxon>
        <taxon>Daphnia similis group</taxon>
    </lineage>
</organism>
<dbReference type="SMART" id="SM00487">
    <property type="entry name" value="DEXDc"/>
    <property type="match status" value="1"/>
</dbReference>
<feature type="compositionally biased region" description="Low complexity" evidence="9">
    <location>
        <begin position="1414"/>
        <end position="1440"/>
    </location>
</feature>
<dbReference type="InterPro" id="IPR038718">
    <property type="entry name" value="SNF2-like_sf"/>
</dbReference>
<dbReference type="InterPro" id="IPR014001">
    <property type="entry name" value="Helicase_ATP-bd"/>
</dbReference>
<accession>A0AAD5LGE8</accession>
<evidence type="ECO:0000256" key="7">
    <source>
        <dbReference type="ARBA" id="ARBA00023125"/>
    </source>
</evidence>
<dbReference type="CDD" id="cd18069">
    <property type="entry name" value="DEXHc_ARIP4"/>
    <property type="match status" value="1"/>
</dbReference>
<evidence type="ECO:0000256" key="8">
    <source>
        <dbReference type="ARBA" id="ARBA00023242"/>
    </source>
</evidence>
<feature type="domain" description="Helicase ATP-binding" evidence="10">
    <location>
        <begin position="359"/>
        <end position="580"/>
    </location>
</feature>
<evidence type="ECO:0000256" key="1">
    <source>
        <dbReference type="ARBA" id="ARBA00004123"/>
    </source>
</evidence>
<dbReference type="InterPro" id="IPR044573">
    <property type="entry name" value="ARIP4_DEXHc"/>
</dbReference>
<feature type="region of interest" description="Disordered" evidence="9">
    <location>
        <begin position="1398"/>
        <end position="1453"/>
    </location>
</feature>
<feature type="compositionally biased region" description="Low complexity" evidence="9">
    <location>
        <begin position="1553"/>
        <end position="1565"/>
    </location>
</feature>
<dbReference type="InterPro" id="IPR027417">
    <property type="entry name" value="P-loop_NTPase"/>
</dbReference>
<dbReference type="InterPro" id="IPR049730">
    <property type="entry name" value="SNF2/RAD54-like_C"/>
</dbReference>
<dbReference type="GO" id="GO:0016887">
    <property type="term" value="F:ATP hydrolysis activity"/>
    <property type="evidence" value="ECO:0007669"/>
    <property type="project" value="InterPro"/>
</dbReference>
<keyword evidence="13" id="KW-1185">Reference proteome</keyword>
<dbReference type="GO" id="GO:0003677">
    <property type="term" value="F:DNA binding"/>
    <property type="evidence" value="ECO:0007669"/>
    <property type="project" value="UniProtKB-KW"/>
</dbReference>
<evidence type="ECO:0000256" key="4">
    <source>
        <dbReference type="ARBA" id="ARBA00022801"/>
    </source>
</evidence>
<evidence type="ECO:0000259" key="10">
    <source>
        <dbReference type="PROSITE" id="PS51192"/>
    </source>
</evidence>
<feature type="region of interest" description="Disordered" evidence="9">
    <location>
        <begin position="77"/>
        <end position="118"/>
    </location>
</feature>
<feature type="region of interest" description="Disordered" evidence="9">
    <location>
        <begin position="1679"/>
        <end position="1718"/>
    </location>
</feature>
<evidence type="ECO:0000259" key="11">
    <source>
        <dbReference type="PROSITE" id="PS51194"/>
    </source>
</evidence>
<comment type="subcellular location">
    <subcellularLocation>
        <location evidence="1">Nucleus</location>
    </subcellularLocation>
</comment>
<dbReference type="PANTHER" id="PTHR45797">
    <property type="entry name" value="RAD54-LIKE"/>
    <property type="match status" value="1"/>
</dbReference>
<dbReference type="InterPro" id="IPR001650">
    <property type="entry name" value="Helicase_C-like"/>
</dbReference>
<reference evidence="12 13" key="1">
    <citation type="submission" date="2022-05" db="EMBL/GenBank/DDBJ databases">
        <title>A multi-omics perspective on studying reproductive biology in Daphnia sinensis.</title>
        <authorList>
            <person name="Jia J."/>
        </authorList>
    </citation>
    <scope>NUCLEOTIDE SEQUENCE [LARGE SCALE GENOMIC DNA]</scope>
    <source>
        <strain evidence="12 13">WSL</strain>
    </source>
</reference>
<dbReference type="PROSITE" id="PS51192">
    <property type="entry name" value="HELICASE_ATP_BIND_1"/>
    <property type="match status" value="1"/>
</dbReference>
<dbReference type="Proteomes" id="UP000820818">
    <property type="component" value="Linkage Group LG3"/>
</dbReference>
<dbReference type="GO" id="GO:0004386">
    <property type="term" value="F:helicase activity"/>
    <property type="evidence" value="ECO:0007669"/>
    <property type="project" value="UniProtKB-KW"/>
</dbReference>
<feature type="region of interest" description="Disordered" evidence="9">
    <location>
        <begin position="248"/>
        <end position="271"/>
    </location>
</feature>
<dbReference type="PROSITE" id="PS51194">
    <property type="entry name" value="HELICASE_CTER"/>
    <property type="match status" value="1"/>
</dbReference>
<dbReference type="Gene3D" id="3.40.50.300">
    <property type="entry name" value="P-loop containing nucleotide triphosphate hydrolases"/>
    <property type="match status" value="2"/>
</dbReference>
<evidence type="ECO:0000256" key="2">
    <source>
        <dbReference type="ARBA" id="ARBA00007025"/>
    </source>
</evidence>
<keyword evidence="8" id="KW-0539">Nucleus</keyword>
<feature type="compositionally biased region" description="Basic and acidic residues" evidence="9">
    <location>
        <begin position="21"/>
        <end position="34"/>
    </location>
</feature>
<dbReference type="EMBL" id="WJBH02000003">
    <property type="protein sequence ID" value="KAI9562271.1"/>
    <property type="molecule type" value="Genomic_DNA"/>
</dbReference>
<evidence type="ECO:0000256" key="5">
    <source>
        <dbReference type="ARBA" id="ARBA00022806"/>
    </source>
</evidence>
<dbReference type="CDD" id="cd18793">
    <property type="entry name" value="SF2_C_SNF"/>
    <property type="match status" value="1"/>
</dbReference>
<evidence type="ECO:0000313" key="13">
    <source>
        <dbReference type="Proteomes" id="UP000820818"/>
    </source>
</evidence>
<comment type="caution">
    <text evidence="12">The sequence shown here is derived from an EMBL/GenBank/DDBJ whole genome shotgun (WGS) entry which is preliminary data.</text>
</comment>
<protein>
    <recommendedName>
        <fullName evidence="14">Helicase ARIP4</fullName>
    </recommendedName>
</protein>
<feature type="compositionally biased region" description="Low complexity" evidence="9">
    <location>
        <begin position="1580"/>
        <end position="1612"/>
    </location>
</feature>
<feature type="compositionally biased region" description="Polar residues" evidence="9">
    <location>
        <begin position="1704"/>
        <end position="1718"/>
    </location>
</feature>
<dbReference type="Gene3D" id="1.20.120.850">
    <property type="entry name" value="SWI2/SNF2 ATPases, N-terminal domain"/>
    <property type="match status" value="1"/>
</dbReference>
<evidence type="ECO:0000256" key="9">
    <source>
        <dbReference type="SAM" id="MobiDB-lite"/>
    </source>
</evidence>
<keyword evidence="6" id="KW-0067">ATP-binding</keyword>
<feature type="compositionally biased region" description="Basic and acidic residues" evidence="9">
    <location>
        <begin position="106"/>
        <end position="118"/>
    </location>
</feature>
<keyword evidence="5" id="KW-0347">Helicase</keyword>
<feature type="compositionally biased region" description="Polar residues" evidence="9">
    <location>
        <begin position="8"/>
        <end position="20"/>
    </location>
</feature>
<proteinExistence type="inferred from homology"/>
<dbReference type="GO" id="GO:0005524">
    <property type="term" value="F:ATP binding"/>
    <property type="evidence" value="ECO:0007669"/>
    <property type="project" value="UniProtKB-KW"/>
</dbReference>
<name>A0AAD5LGE8_9CRUS</name>
<dbReference type="GO" id="GO:0005634">
    <property type="term" value="C:nucleus"/>
    <property type="evidence" value="ECO:0007669"/>
    <property type="project" value="UniProtKB-SubCell"/>
</dbReference>
<keyword evidence="7" id="KW-0238">DNA-binding</keyword>
<feature type="compositionally biased region" description="Polar residues" evidence="9">
    <location>
        <begin position="1442"/>
        <end position="1453"/>
    </location>
</feature>
<feature type="compositionally biased region" description="Polar residues" evidence="9">
    <location>
        <begin position="1679"/>
        <end position="1688"/>
    </location>
</feature>
<evidence type="ECO:0000256" key="3">
    <source>
        <dbReference type="ARBA" id="ARBA00022741"/>
    </source>
</evidence>
<feature type="compositionally biased region" description="Polar residues" evidence="9">
    <location>
        <begin position="1566"/>
        <end position="1579"/>
    </location>
</feature>
<comment type="similarity">
    <text evidence="2">Belongs to the SNF2/RAD54 helicase family.</text>
</comment>
<dbReference type="Pfam" id="PF00176">
    <property type="entry name" value="SNF2-rel_dom"/>
    <property type="match status" value="1"/>
</dbReference>
<dbReference type="Gene3D" id="3.40.50.10810">
    <property type="entry name" value="Tandem AAA-ATPase domain"/>
    <property type="match status" value="1"/>
</dbReference>
<evidence type="ECO:0000313" key="12">
    <source>
        <dbReference type="EMBL" id="KAI9562271.1"/>
    </source>
</evidence>
<feature type="region of interest" description="Disordered" evidence="9">
    <location>
        <begin position="1"/>
        <end position="49"/>
    </location>
</feature>
<feature type="region of interest" description="Disordered" evidence="9">
    <location>
        <begin position="1528"/>
        <end position="1618"/>
    </location>
</feature>
<dbReference type="InterPro" id="IPR044574">
    <property type="entry name" value="ARIP4-like"/>
</dbReference>
<feature type="domain" description="Helicase C-terminal" evidence="11">
    <location>
        <begin position="802"/>
        <end position="962"/>
    </location>
</feature>
<sequence>MELEPQEWNLTNSQDFPSDSNKFEESIKHEHPDDNGTVSTKKRKLSEDSENLECLNSLRHICETVLGDDASNLPAALPTEQIDAKQNVTSPQKKKKKKKVATDAANKSKDVKPKNEKLKAHMRKNIRDILKGDELEAETRAAQQREIERVQRIQQQQQQQVPECSYIPHFDEEDNNTPVSTLVEDLQALAQELEDSTLSPDIPIQFLENNQHFKQTSQPPTVDTIKNNNREACLQKQVDDDVICLSSDDEEYPPKPTPQAPACSKHYVPDDDDDDVVILSGDDEKPELIEEDSDVHNFGLHTRDELNKPDSEGRVLVNVGHPSSEGDIFLAPQLARAAKPHQIGGIRFLYDNVVESLEQFSTSEGFGCILAHSMGLGKTFQVCAFSEVFLRHTKARTILIIVPINTIQNWVSEFNSWLPSELSPEMSEADPPVQLRSFNLHVLNDTTKDLNSRSKVIADWVSQGGVLLIGYELYRLFYTQRESKEKKRSKVPKKKKVSGFIDLEEEEKEKGRLENIYQALVNPGPELIICDEGHRIKNMKTSISVALKEVRTRRRVVLTGYPLQNNLLEYWCMVDFVRPNFLGTRTEFGNMFERPIQNGQCVDSNPADVKLMKERVYVLHSLVKGFVQRRSHAVLRNSLPHKEEHVLLLRMTKLQRELYKHYMSQLLLNKSVSNPLKAFAVCLKIWNHPDVLFNFFKKGKDDLDLELDEEAPENRKKKKNCAVANVPLMPSLPTSISVPTDDEAGDSGQSAHLAGSFTEQGVNDCAKEKKDDVASLDWANEILKGYIPGDIENAAKTKIFFTILEESVKIGDRLLVFSQSLFTLNMLEEFLQQRPIPLRGEEHWCKNKSYFRLDGSTTGMEREKLVNEFNANADILLFLISTRAGSLGINLIGANRVIVFDASWNPCHDAQAVCRVYRYGQQKQCFIYRLVTDNSLEKKIYDRQIGKQGTADRVVDELNPEARLSLKEVTSLVCDDEDDPPPKDFGDAYNQDSKLRITDSILGQVLQRWGSSFTKDPFEHGTLLLEGKDSGLSKAEKRMAQRLYEKAKQDGSMQYRRQNYSSYYPKMPVPIPSMESGNGAYGRPNPMYLSGRPSNIPIKHPTSSPLQGMGMDLLAEALAQGKLVCKEMVLTKDVTIARNQISGGTGETSPIVLSSGTRVKLIKTPKGIYMQTPEGKIFRIHSAAPATPASPSAIAAALGLNLKTPYPSIGVQDTPAVLPSYSGGSKSSLMEQSMLKRIREMQQKSSVTESAKQVISFSDKSALLAQIRQNLAGNKGFGNTLGNIENVTKMGRSSSTNPKDFTSVANNPSLNHFAKQLASLAQKSAADLLTDVGVGCSQSDFDSTSNSGMSPKRTSSLLDPKARALPSASLPKKVATVTPNVSKARIFIPRRPTATVEPLSKIPPIADHPSPMESSLVSRTISSTPSSLSAMSTLSASPLTGKSPNFNRPSEFSSDLADFATKNAEERQPALGSSASTRNGSGIFDNLSLASQLEGFASCTSAAARPTAESIKDLLKPVSNAAGETMVPGLQWTGEQTTSGGLPSWSDSQQFSAGQQQWNNAGQWNDAPTSSQVNWPWSSQQLQPQQGQANFSSASRIGGSSSSGPTTPSTDSYNQYSNNFDTDNQWASYNNMTSAANATYPSHSLPPSNGHYSTPPYFPTSYFGSNAPVTPAYATYPQNSQPGYNTLDGSNFNNQYNNHGGNDFTPNYSQPYPGSYSQ</sequence>
<evidence type="ECO:0000256" key="6">
    <source>
        <dbReference type="ARBA" id="ARBA00022840"/>
    </source>
</evidence>
<evidence type="ECO:0008006" key="14">
    <source>
        <dbReference type="Google" id="ProtNLM"/>
    </source>
</evidence>
<gene>
    <name evidence="12" type="ORF">GHT06_013236</name>
</gene>